<evidence type="ECO:0000313" key="3">
    <source>
        <dbReference type="Proteomes" id="UP000521017"/>
    </source>
</evidence>
<protein>
    <submittedName>
        <fullName evidence="2">Uncharacterized protein</fullName>
    </submittedName>
</protein>
<accession>A0A7X0J655</accession>
<dbReference type="RefSeq" id="WP_184627043.1">
    <property type="nucleotide sequence ID" value="NZ_JACHCC010000009.1"/>
</dbReference>
<feature type="signal peptide" evidence="1">
    <location>
        <begin position="1"/>
        <end position="19"/>
    </location>
</feature>
<comment type="caution">
    <text evidence="2">The sequence shown here is derived from an EMBL/GenBank/DDBJ whole genome shotgun (WGS) entry which is preliminary data.</text>
</comment>
<name>A0A7X0J655_9SPHI</name>
<reference evidence="2 3" key="1">
    <citation type="submission" date="2020-08" db="EMBL/GenBank/DDBJ databases">
        <title>Genomic Encyclopedia of Type Strains, Phase IV (KMG-V): Genome sequencing to study the core and pangenomes of soil and plant-associated prokaryotes.</title>
        <authorList>
            <person name="Whitman W."/>
        </authorList>
    </citation>
    <scope>NUCLEOTIDE SEQUENCE [LARGE SCALE GENOMIC DNA]</scope>
    <source>
        <strain evidence="2 3">M2T3</strain>
    </source>
</reference>
<dbReference type="Proteomes" id="UP000521017">
    <property type="component" value="Unassembled WGS sequence"/>
</dbReference>
<dbReference type="EMBL" id="JACHCC010000009">
    <property type="protein sequence ID" value="MBB6501369.1"/>
    <property type="molecule type" value="Genomic_DNA"/>
</dbReference>
<gene>
    <name evidence="2" type="ORF">HDF25_003536</name>
</gene>
<feature type="chain" id="PRO_5030819217" evidence="1">
    <location>
        <begin position="20"/>
        <end position="333"/>
    </location>
</feature>
<proteinExistence type="predicted"/>
<organism evidence="2 3">
    <name type="scientific">Pedobacter cryoconitis</name>
    <dbReference type="NCBI Taxonomy" id="188932"/>
    <lineage>
        <taxon>Bacteria</taxon>
        <taxon>Pseudomonadati</taxon>
        <taxon>Bacteroidota</taxon>
        <taxon>Sphingobacteriia</taxon>
        <taxon>Sphingobacteriales</taxon>
        <taxon>Sphingobacteriaceae</taxon>
        <taxon>Pedobacter</taxon>
    </lineage>
</organism>
<evidence type="ECO:0000256" key="1">
    <source>
        <dbReference type="SAM" id="SignalP"/>
    </source>
</evidence>
<sequence>MKKYQLPVCAAFVAVCFFACNKANDHINSDGSYSGGRNSIASLNVNSTSGVKVLGSPVAEAKIYKLIKGYDKGDKFEASGVQFVDGYFYVACDNSYQIVKIKQSLPENSNENSLLGSGSGDSNFEGITYDNNNTPNFFVVEESVANGNQYQPRIREYNGSMVYQKSIWADYYFTSANKNKAFEGIAWVFRGGEDYILGLVEGTGKIPVLKKTSSLWQKVAEITLPSSVSFTDYSDITVSGNKIAVTSQQDSRLWIGTLSSTDWSVTGGTIYEFPRGNSSGVVGAGNSVLYANIEGVSFINDKQIVVVSDKAKSDQPAEQSYKDQSIHIFNLPL</sequence>
<keyword evidence="1" id="KW-0732">Signal</keyword>
<dbReference type="AlphaFoldDB" id="A0A7X0J655"/>
<evidence type="ECO:0000313" key="2">
    <source>
        <dbReference type="EMBL" id="MBB6501369.1"/>
    </source>
</evidence>